<dbReference type="OrthoDB" id="8613246at2"/>
<evidence type="ECO:0000313" key="2">
    <source>
        <dbReference type="Proteomes" id="UP000237381"/>
    </source>
</evidence>
<name>A0A2S4LX76_9BURK</name>
<accession>A0A2S4LX76</accession>
<reference evidence="1 2" key="1">
    <citation type="submission" date="2018-01" db="EMBL/GenBank/DDBJ databases">
        <title>Genomic Encyclopedia of Type Strains, Phase III (KMG-III): the genomes of soil and plant-associated and newly described type strains.</title>
        <authorList>
            <person name="Whitman W."/>
        </authorList>
    </citation>
    <scope>NUCLEOTIDE SEQUENCE [LARGE SCALE GENOMIC DNA]</scope>
    <source>
        <strain evidence="1 2">JCM 18070</strain>
    </source>
</reference>
<dbReference type="NCBIfam" id="TIGR01725">
    <property type="entry name" value="phge_HK97_gp10"/>
    <property type="match status" value="1"/>
</dbReference>
<organism evidence="1 2">
    <name type="scientific">Paraburkholderia eburnea</name>
    <dbReference type="NCBI Taxonomy" id="1189126"/>
    <lineage>
        <taxon>Bacteria</taxon>
        <taxon>Pseudomonadati</taxon>
        <taxon>Pseudomonadota</taxon>
        <taxon>Betaproteobacteria</taxon>
        <taxon>Burkholderiales</taxon>
        <taxon>Burkholderiaceae</taxon>
        <taxon>Paraburkholderia</taxon>
    </lineage>
</organism>
<dbReference type="AlphaFoldDB" id="A0A2S4LX76"/>
<gene>
    <name evidence="1" type="ORF">B0G62_12053</name>
</gene>
<dbReference type="Proteomes" id="UP000237381">
    <property type="component" value="Unassembled WGS sequence"/>
</dbReference>
<sequence>MAELRCIKGLDEFAKALEQLPRNIGRNVLRGAVNAGATVLRQQAVVFAPVYEGDDPRQDPGRIRRAIYQKQIPERSNELLQVFYVGVRRGRKNQVKVLRGRVKNLDAYYWTWLEFGHAYVPPRPKGMSLKAHRAAVKAMPNAIWVEPRSFMRPAFAIAKDQAIQAMIGYLAARIPKEAANLGLTMK</sequence>
<dbReference type="InterPro" id="IPR010064">
    <property type="entry name" value="HK97-gp10_tail"/>
</dbReference>
<protein>
    <submittedName>
        <fullName evidence="1">HK97 gp10 family phage protein</fullName>
    </submittedName>
</protein>
<comment type="caution">
    <text evidence="1">The sequence shown here is derived from an EMBL/GenBank/DDBJ whole genome shotgun (WGS) entry which is preliminary data.</text>
</comment>
<dbReference type="EMBL" id="PQGA01000020">
    <property type="protein sequence ID" value="POR47060.1"/>
    <property type="molecule type" value="Genomic_DNA"/>
</dbReference>
<dbReference type="RefSeq" id="WP_103707018.1">
    <property type="nucleotide sequence ID" value="NZ_PQGA01000020.1"/>
</dbReference>
<proteinExistence type="predicted"/>
<keyword evidence="2" id="KW-1185">Reference proteome</keyword>
<evidence type="ECO:0000313" key="1">
    <source>
        <dbReference type="EMBL" id="POR47060.1"/>
    </source>
</evidence>